<keyword evidence="8" id="KW-1185">Reference proteome</keyword>
<dbReference type="GO" id="GO:0022857">
    <property type="term" value="F:transmembrane transporter activity"/>
    <property type="evidence" value="ECO:0007669"/>
    <property type="project" value="InterPro"/>
</dbReference>
<evidence type="ECO:0000313" key="8">
    <source>
        <dbReference type="Proteomes" id="UP000030104"/>
    </source>
</evidence>
<feature type="transmembrane region" description="Helical" evidence="5">
    <location>
        <begin position="273"/>
        <end position="291"/>
    </location>
</feature>
<keyword evidence="3 5" id="KW-1133">Transmembrane helix</keyword>
<protein>
    <submittedName>
        <fullName evidence="7">Major facilitator superfamily domain, general substrate transporter</fullName>
    </submittedName>
</protein>
<dbReference type="SUPFAM" id="SSF103473">
    <property type="entry name" value="MFS general substrate transporter"/>
    <property type="match status" value="1"/>
</dbReference>
<feature type="transmembrane region" description="Helical" evidence="5">
    <location>
        <begin position="311"/>
        <end position="329"/>
    </location>
</feature>
<dbReference type="InterPro" id="IPR011701">
    <property type="entry name" value="MFS"/>
</dbReference>
<evidence type="ECO:0000256" key="4">
    <source>
        <dbReference type="ARBA" id="ARBA00023136"/>
    </source>
</evidence>
<dbReference type="EMBL" id="JQGA01001169">
    <property type="protein sequence ID" value="KGO69115.1"/>
    <property type="molecule type" value="Genomic_DNA"/>
</dbReference>
<dbReference type="PhylomeDB" id="A0A0A2KXM8"/>
<feature type="transmembrane region" description="Helical" evidence="5">
    <location>
        <begin position="166"/>
        <end position="186"/>
    </location>
</feature>
<dbReference type="PROSITE" id="PS50850">
    <property type="entry name" value="MFS"/>
    <property type="match status" value="1"/>
</dbReference>
<name>A0A0A2KXM8_PENIT</name>
<dbReference type="Proteomes" id="UP000030104">
    <property type="component" value="Unassembled WGS sequence"/>
</dbReference>
<dbReference type="AlphaFoldDB" id="A0A0A2KXM8"/>
<feature type="domain" description="Major facilitator superfamily (MFS) profile" evidence="6">
    <location>
        <begin position="40"/>
        <end position="470"/>
    </location>
</feature>
<evidence type="ECO:0000256" key="5">
    <source>
        <dbReference type="SAM" id="Phobius"/>
    </source>
</evidence>
<dbReference type="Gene3D" id="1.20.1250.20">
    <property type="entry name" value="MFS general substrate transporter like domains"/>
    <property type="match status" value="1"/>
</dbReference>
<evidence type="ECO:0000256" key="2">
    <source>
        <dbReference type="ARBA" id="ARBA00022692"/>
    </source>
</evidence>
<dbReference type="GO" id="GO:0016020">
    <property type="term" value="C:membrane"/>
    <property type="evidence" value="ECO:0007669"/>
    <property type="project" value="UniProtKB-SubCell"/>
</dbReference>
<keyword evidence="2 5" id="KW-0812">Transmembrane</keyword>
<feature type="transmembrane region" description="Helical" evidence="5">
    <location>
        <begin position="442"/>
        <end position="465"/>
    </location>
</feature>
<dbReference type="HOGENOM" id="CLU_008455_0_1_1"/>
<feature type="transmembrane region" description="Helical" evidence="5">
    <location>
        <begin position="399"/>
        <end position="422"/>
    </location>
</feature>
<dbReference type="InterPro" id="IPR036259">
    <property type="entry name" value="MFS_trans_sf"/>
</dbReference>
<feature type="transmembrane region" description="Helical" evidence="5">
    <location>
        <begin position="375"/>
        <end position="392"/>
    </location>
</feature>
<comment type="subcellular location">
    <subcellularLocation>
        <location evidence="1">Membrane</location>
        <topology evidence="1">Multi-pass membrane protein</topology>
    </subcellularLocation>
</comment>
<organism evidence="7 8">
    <name type="scientific">Penicillium italicum</name>
    <name type="common">Blue mold</name>
    <dbReference type="NCBI Taxonomy" id="40296"/>
    <lineage>
        <taxon>Eukaryota</taxon>
        <taxon>Fungi</taxon>
        <taxon>Dikarya</taxon>
        <taxon>Ascomycota</taxon>
        <taxon>Pezizomycotina</taxon>
        <taxon>Eurotiomycetes</taxon>
        <taxon>Eurotiomycetidae</taxon>
        <taxon>Eurotiales</taxon>
        <taxon>Aspergillaceae</taxon>
        <taxon>Penicillium</taxon>
    </lineage>
</organism>
<keyword evidence="4 5" id="KW-0472">Membrane</keyword>
<dbReference type="InterPro" id="IPR020846">
    <property type="entry name" value="MFS_dom"/>
</dbReference>
<feature type="transmembrane region" description="Helical" evidence="5">
    <location>
        <begin position="78"/>
        <end position="98"/>
    </location>
</feature>
<sequence>MSALELSLRDLQLELDPGSGNIRWAQTNPKHPRNWTTARKLWDIGLITLLEVYTTAISTSGSAAARYAQEKLGIGVTLAQFLFVSTYLLGQGIGGIVFPPYSESFGRKNLYITSTVLYSCFCALIGAVDSPAATIVGRLVTGLLSAIPTSIITGSIEDMFNAKARIWMMLSYIGAANLGVVMGPVMSSYITLALGWNWIFYIAAIGTAVISVLLLSIRESRPSLLLVREVDALRKQTGMKSLQAVNPDSVPDWKAFVTVDLFRPVRLLFTEPIVFAVSAMSGTAMAIIYLFTEALPHIYEDMGINKEQSSLPFLAIGFGFILNIPGRILDHRTANVQCKNNRSLPPEYKLRGLAFAAPALAAALWWFAWTIPPDITGVHWSVSVIALLGVGYGRNELAIVLTGYIADSYLLYSASAFAAYALMRSILSATFPLFAPVMFQSLGANVAVSVLAATMTVLSIVPILFQRHGKAIRERSKFAQYSLKIYKETTVEKDGTC</sequence>
<feature type="transmembrane region" description="Helical" evidence="5">
    <location>
        <begin position="350"/>
        <end position="369"/>
    </location>
</feature>
<dbReference type="Pfam" id="PF07690">
    <property type="entry name" value="MFS_1"/>
    <property type="match status" value="1"/>
</dbReference>
<reference evidence="7 8" key="1">
    <citation type="journal article" date="2015" name="Mol. Plant Microbe Interact.">
        <title>Genome, transcriptome, and functional analyses of Penicillium expansum provide new insights into secondary metabolism and pathogenicity.</title>
        <authorList>
            <person name="Ballester A.R."/>
            <person name="Marcet-Houben M."/>
            <person name="Levin E."/>
            <person name="Sela N."/>
            <person name="Selma-Lazaro C."/>
            <person name="Carmona L."/>
            <person name="Wisniewski M."/>
            <person name="Droby S."/>
            <person name="Gonzalez-Candelas L."/>
            <person name="Gabaldon T."/>
        </authorList>
    </citation>
    <scope>NUCLEOTIDE SEQUENCE [LARGE SCALE GENOMIC DNA]</scope>
    <source>
        <strain evidence="7 8">PHI-1</strain>
    </source>
</reference>
<proteinExistence type="predicted"/>
<dbReference type="PANTHER" id="PTHR23502">
    <property type="entry name" value="MAJOR FACILITATOR SUPERFAMILY"/>
    <property type="match status" value="1"/>
</dbReference>
<feature type="transmembrane region" description="Helical" evidence="5">
    <location>
        <begin position="134"/>
        <end position="154"/>
    </location>
</feature>
<comment type="caution">
    <text evidence="7">The sequence shown here is derived from an EMBL/GenBank/DDBJ whole genome shotgun (WGS) entry which is preliminary data.</text>
</comment>
<feature type="transmembrane region" description="Helical" evidence="5">
    <location>
        <begin position="198"/>
        <end position="217"/>
    </location>
</feature>
<gene>
    <name evidence="7" type="ORF">PITC_017620</name>
</gene>
<evidence type="ECO:0000256" key="3">
    <source>
        <dbReference type="ARBA" id="ARBA00022989"/>
    </source>
</evidence>
<dbReference type="OMA" id="ICWDEDA"/>
<evidence type="ECO:0000256" key="1">
    <source>
        <dbReference type="ARBA" id="ARBA00004141"/>
    </source>
</evidence>
<evidence type="ECO:0000259" key="6">
    <source>
        <dbReference type="PROSITE" id="PS50850"/>
    </source>
</evidence>
<dbReference type="OrthoDB" id="5410178at2759"/>
<dbReference type="PANTHER" id="PTHR23502:SF157">
    <property type="entry name" value="MAJOR FACILITATOR SUPERFAMILY (MFS) PROFILE DOMAIN-CONTAINING PROTEIN-RELATED"/>
    <property type="match status" value="1"/>
</dbReference>
<dbReference type="STRING" id="40296.A0A0A2KXM8"/>
<evidence type="ECO:0000313" key="7">
    <source>
        <dbReference type="EMBL" id="KGO69115.1"/>
    </source>
</evidence>
<accession>A0A0A2KXM8</accession>
<feature type="transmembrane region" description="Helical" evidence="5">
    <location>
        <begin position="110"/>
        <end position="128"/>
    </location>
</feature>